<dbReference type="PANTHER" id="PTHR10885">
    <property type="entry name" value="ISOPENTENYL-DIPHOSPHATE DELTA-ISOMERASE"/>
    <property type="match status" value="1"/>
</dbReference>
<dbReference type="VEuPathDB" id="VectorBase:LLOJ006032"/>
<comment type="catalytic activity">
    <reaction evidence="1">
        <text>isopentenyl diphosphate = dimethylallyl diphosphate</text>
        <dbReference type="Rhea" id="RHEA:23284"/>
        <dbReference type="ChEBI" id="CHEBI:57623"/>
        <dbReference type="ChEBI" id="CHEBI:128769"/>
        <dbReference type="EC" id="5.3.3.2"/>
    </reaction>
</comment>
<dbReference type="NCBIfam" id="TIGR02150">
    <property type="entry name" value="IPP_isom_1"/>
    <property type="match status" value="1"/>
</dbReference>
<keyword evidence="9" id="KW-0152">Cholesterol biosynthesis</keyword>
<dbReference type="VEuPathDB" id="VectorBase:LLONM1_010188"/>
<feature type="coiled-coil region" evidence="15">
    <location>
        <begin position="1"/>
        <end position="28"/>
    </location>
</feature>
<keyword evidence="9" id="KW-0753">Steroid metabolism</keyword>
<evidence type="ECO:0000256" key="9">
    <source>
        <dbReference type="ARBA" id="ARBA00022778"/>
    </source>
</evidence>
<dbReference type="GO" id="GO:0046872">
    <property type="term" value="F:metal ion binding"/>
    <property type="evidence" value="ECO:0007669"/>
    <property type="project" value="UniProtKB-KW"/>
</dbReference>
<dbReference type="EC" id="5.3.3.2" evidence="6"/>
<dbReference type="EnsemblMetazoa" id="LLOJ006032-RA">
    <property type="protein sequence ID" value="LLOJ006032-PA"/>
    <property type="gene ID" value="LLOJ006032"/>
</dbReference>
<keyword evidence="11" id="KW-0752">Steroid biosynthesis</keyword>
<name>A0A1B0GJ45_LUTLO</name>
<evidence type="ECO:0000256" key="15">
    <source>
        <dbReference type="SAM" id="Coils"/>
    </source>
</evidence>
<proteinExistence type="inferred from homology"/>
<sequence length="248" mass="29185">MKMLRRGLRNLSNTVRNYSNQANSVSNERQMQELALMNETCILVDPNDKVIGSASKKDSHLVDAYGRVKLHRALSVYLFNSQGDLLLHRRSKHKITYPNLFTNTCCSHPLYNIEEEREEKDQLGIRKAARRKLNQELGTPLNQIQLEDLTYLMRFIYHDSGNGVWGEHELAYMFILQKDVDLNPNPSEIGELRYIKRENFYRDILALDAPLSPWFNIILRNYLQNWWDNLDNLEKCKDHQTIQSFDIK</sequence>
<evidence type="ECO:0000256" key="5">
    <source>
        <dbReference type="ARBA" id="ARBA00007579"/>
    </source>
</evidence>
<keyword evidence="18" id="KW-1185">Reference proteome</keyword>
<dbReference type="GO" id="GO:0050992">
    <property type="term" value="P:dimethylallyl diphosphate biosynthetic process"/>
    <property type="evidence" value="ECO:0007669"/>
    <property type="project" value="UniProtKB-UniPathway"/>
</dbReference>
<dbReference type="PROSITE" id="PS51462">
    <property type="entry name" value="NUDIX"/>
    <property type="match status" value="1"/>
</dbReference>
<accession>A0A1B0GJ45</accession>
<organism evidence="17 18">
    <name type="scientific">Lutzomyia longipalpis</name>
    <name type="common">Sand fly</name>
    <dbReference type="NCBI Taxonomy" id="7200"/>
    <lineage>
        <taxon>Eukaryota</taxon>
        <taxon>Metazoa</taxon>
        <taxon>Ecdysozoa</taxon>
        <taxon>Arthropoda</taxon>
        <taxon>Hexapoda</taxon>
        <taxon>Insecta</taxon>
        <taxon>Pterygota</taxon>
        <taxon>Neoptera</taxon>
        <taxon>Endopterygota</taxon>
        <taxon>Diptera</taxon>
        <taxon>Nematocera</taxon>
        <taxon>Psychodoidea</taxon>
        <taxon>Psychodidae</taxon>
        <taxon>Lutzomyia</taxon>
        <taxon>Lutzomyia</taxon>
    </lineage>
</organism>
<evidence type="ECO:0000256" key="7">
    <source>
        <dbReference type="ARBA" id="ARBA00022516"/>
    </source>
</evidence>
<dbReference type="GO" id="GO:0005737">
    <property type="term" value="C:cytoplasm"/>
    <property type="evidence" value="ECO:0007669"/>
    <property type="project" value="TreeGrafter"/>
</dbReference>
<protein>
    <recommendedName>
        <fullName evidence="6">isopentenyl-diphosphate Delta-isomerase</fullName>
        <ecNumber evidence="6">5.3.3.2</ecNumber>
    </recommendedName>
</protein>
<dbReference type="PIRSF" id="PIRSF018427">
    <property type="entry name" value="Isopntndiph_ism"/>
    <property type="match status" value="1"/>
</dbReference>
<dbReference type="Pfam" id="PF00293">
    <property type="entry name" value="NUDIX"/>
    <property type="match status" value="1"/>
</dbReference>
<dbReference type="GO" id="GO:0004452">
    <property type="term" value="F:isopentenyl-diphosphate delta-isomerase activity"/>
    <property type="evidence" value="ECO:0007669"/>
    <property type="project" value="UniProtKB-EC"/>
</dbReference>
<dbReference type="Proteomes" id="UP000092461">
    <property type="component" value="Unassembled WGS sequence"/>
</dbReference>
<evidence type="ECO:0000256" key="11">
    <source>
        <dbReference type="ARBA" id="ARBA00022955"/>
    </source>
</evidence>
<evidence type="ECO:0000313" key="18">
    <source>
        <dbReference type="Proteomes" id="UP000092461"/>
    </source>
</evidence>
<feature type="domain" description="Nudix hydrolase" evidence="16">
    <location>
        <begin position="69"/>
        <end position="217"/>
    </location>
</feature>
<dbReference type="InterPro" id="IPR015797">
    <property type="entry name" value="NUDIX_hydrolase-like_dom_sf"/>
</dbReference>
<keyword evidence="8" id="KW-0479">Metal-binding</keyword>
<keyword evidence="13" id="KW-0414">Isoprene biosynthesis</keyword>
<keyword evidence="12" id="KW-0443">Lipid metabolism</keyword>
<keyword evidence="9" id="KW-1207">Sterol metabolism</keyword>
<evidence type="ECO:0000256" key="8">
    <source>
        <dbReference type="ARBA" id="ARBA00022723"/>
    </source>
</evidence>
<keyword evidence="9" id="KW-0153">Cholesterol metabolism</keyword>
<evidence type="ECO:0000256" key="1">
    <source>
        <dbReference type="ARBA" id="ARBA00000374"/>
    </source>
</evidence>
<dbReference type="CDD" id="cd02885">
    <property type="entry name" value="NUDIX_IPP_Isomerase"/>
    <property type="match status" value="1"/>
</dbReference>
<comment type="function">
    <text evidence="3">Catalyzes the 1,3-allylic rearrangement of the homoallylic substrate isopentenyl (IPP) to its highly electrophilic allylic isomer, dimethylallyl diphosphate (DMAPP).</text>
</comment>
<reference evidence="17" key="1">
    <citation type="submission" date="2020-05" db="UniProtKB">
        <authorList>
            <consortium name="EnsemblMetazoa"/>
        </authorList>
    </citation>
    <scope>IDENTIFICATION</scope>
    <source>
        <strain evidence="17">Jacobina</strain>
    </source>
</reference>
<evidence type="ECO:0000259" key="16">
    <source>
        <dbReference type="PROSITE" id="PS51462"/>
    </source>
</evidence>
<evidence type="ECO:0000313" key="17">
    <source>
        <dbReference type="EnsemblMetazoa" id="LLOJ006032-PA"/>
    </source>
</evidence>
<evidence type="ECO:0000256" key="3">
    <source>
        <dbReference type="ARBA" id="ARBA00003951"/>
    </source>
</evidence>
<evidence type="ECO:0000256" key="14">
    <source>
        <dbReference type="ARBA" id="ARBA00023235"/>
    </source>
</evidence>
<keyword evidence="10" id="KW-0460">Magnesium</keyword>
<comment type="similarity">
    <text evidence="5">Belongs to the IPP isomerase type 1 family.</text>
</comment>
<dbReference type="FunFam" id="3.90.79.10:FF:000012">
    <property type="entry name" value="Isopentenyl-diphosphate Delta-isomerase 1"/>
    <property type="match status" value="1"/>
</dbReference>
<dbReference type="EMBL" id="AJWK01019303">
    <property type="status" value="NOT_ANNOTATED_CDS"/>
    <property type="molecule type" value="Genomic_DNA"/>
</dbReference>
<evidence type="ECO:0000256" key="10">
    <source>
        <dbReference type="ARBA" id="ARBA00022842"/>
    </source>
</evidence>
<dbReference type="AlphaFoldDB" id="A0A1B0GJ45"/>
<keyword evidence="15" id="KW-0175">Coiled coil</keyword>
<comment type="pathway">
    <text evidence="4">Isoprenoid biosynthesis; dimethylallyl diphosphate biosynthesis; dimethylallyl diphosphate from isopentenyl diphosphate: step 1/1.</text>
</comment>
<dbReference type="GO" id="GO:0009240">
    <property type="term" value="P:isopentenyl diphosphate biosynthetic process"/>
    <property type="evidence" value="ECO:0007669"/>
    <property type="project" value="TreeGrafter"/>
</dbReference>
<dbReference type="GO" id="GO:0006695">
    <property type="term" value="P:cholesterol biosynthetic process"/>
    <property type="evidence" value="ECO:0007669"/>
    <property type="project" value="UniProtKB-KW"/>
</dbReference>
<evidence type="ECO:0000256" key="4">
    <source>
        <dbReference type="ARBA" id="ARBA00004826"/>
    </source>
</evidence>
<keyword evidence="9" id="KW-0756">Sterol biosynthesis</keyword>
<dbReference type="Gene3D" id="3.90.79.10">
    <property type="entry name" value="Nucleoside Triphosphate Pyrophosphohydrolase"/>
    <property type="match status" value="1"/>
</dbReference>
<evidence type="ECO:0000256" key="13">
    <source>
        <dbReference type="ARBA" id="ARBA00023229"/>
    </source>
</evidence>
<evidence type="ECO:0000256" key="6">
    <source>
        <dbReference type="ARBA" id="ARBA00012057"/>
    </source>
</evidence>
<dbReference type="SUPFAM" id="SSF55811">
    <property type="entry name" value="Nudix"/>
    <property type="match status" value="1"/>
</dbReference>
<dbReference type="InterPro" id="IPR000086">
    <property type="entry name" value="NUDIX_hydrolase_dom"/>
</dbReference>
<evidence type="ECO:0000256" key="2">
    <source>
        <dbReference type="ARBA" id="ARBA00001946"/>
    </source>
</evidence>
<dbReference type="UniPathway" id="UPA00059">
    <property type="reaction ID" value="UER00104"/>
</dbReference>
<dbReference type="InterPro" id="IPR011876">
    <property type="entry name" value="IsopentenylPP_isomerase_typ1"/>
</dbReference>
<comment type="cofactor">
    <cofactor evidence="2">
        <name>Mg(2+)</name>
        <dbReference type="ChEBI" id="CHEBI:18420"/>
    </cofactor>
</comment>
<keyword evidence="7" id="KW-0444">Lipid biosynthesis</keyword>
<dbReference type="PANTHER" id="PTHR10885:SF0">
    <property type="entry name" value="ISOPENTENYL-DIPHOSPHATE DELTA-ISOMERASE"/>
    <property type="match status" value="1"/>
</dbReference>
<keyword evidence="14" id="KW-0413">Isomerase</keyword>
<evidence type="ECO:0000256" key="12">
    <source>
        <dbReference type="ARBA" id="ARBA00023098"/>
    </source>
</evidence>